<dbReference type="AlphaFoldDB" id="A0A2T2NI69"/>
<evidence type="ECO:0000313" key="2">
    <source>
        <dbReference type="EMBL" id="PSN65132.1"/>
    </source>
</evidence>
<dbReference type="Proteomes" id="UP000240883">
    <property type="component" value="Unassembled WGS sequence"/>
</dbReference>
<proteinExistence type="predicted"/>
<keyword evidence="3" id="KW-1185">Reference proteome</keyword>
<accession>A0A2T2NI69</accession>
<gene>
    <name evidence="2" type="ORF">BS50DRAFT_51949</name>
</gene>
<reference evidence="2 3" key="1">
    <citation type="journal article" date="2018" name="Front. Microbiol.">
        <title>Genome-Wide Analysis of Corynespora cassiicola Leaf Fall Disease Putative Effectors.</title>
        <authorList>
            <person name="Lopez D."/>
            <person name="Ribeiro S."/>
            <person name="Label P."/>
            <person name="Fumanal B."/>
            <person name="Venisse J.S."/>
            <person name="Kohler A."/>
            <person name="de Oliveira R.R."/>
            <person name="Labutti K."/>
            <person name="Lipzen A."/>
            <person name="Lail K."/>
            <person name="Bauer D."/>
            <person name="Ohm R.A."/>
            <person name="Barry K.W."/>
            <person name="Spatafora J."/>
            <person name="Grigoriev I.V."/>
            <person name="Martin F.M."/>
            <person name="Pujade-Renaud V."/>
        </authorList>
    </citation>
    <scope>NUCLEOTIDE SEQUENCE [LARGE SCALE GENOMIC DNA]</scope>
    <source>
        <strain evidence="2 3">Philippines</strain>
    </source>
</reference>
<feature type="compositionally biased region" description="Low complexity" evidence="1">
    <location>
        <begin position="175"/>
        <end position="203"/>
    </location>
</feature>
<organism evidence="2 3">
    <name type="scientific">Corynespora cassiicola Philippines</name>
    <dbReference type="NCBI Taxonomy" id="1448308"/>
    <lineage>
        <taxon>Eukaryota</taxon>
        <taxon>Fungi</taxon>
        <taxon>Dikarya</taxon>
        <taxon>Ascomycota</taxon>
        <taxon>Pezizomycotina</taxon>
        <taxon>Dothideomycetes</taxon>
        <taxon>Pleosporomycetidae</taxon>
        <taxon>Pleosporales</taxon>
        <taxon>Corynesporascaceae</taxon>
        <taxon>Corynespora</taxon>
    </lineage>
</organism>
<protein>
    <submittedName>
        <fullName evidence="2">Uncharacterized protein</fullName>
    </submittedName>
</protein>
<name>A0A2T2NI69_CORCC</name>
<evidence type="ECO:0000313" key="3">
    <source>
        <dbReference type="Proteomes" id="UP000240883"/>
    </source>
</evidence>
<dbReference type="EMBL" id="KZ678137">
    <property type="protein sequence ID" value="PSN65132.1"/>
    <property type="molecule type" value="Genomic_DNA"/>
</dbReference>
<feature type="region of interest" description="Disordered" evidence="1">
    <location>
        <begin position="1"/>
        <end position="35"/>
    </location>
</feature>
<feature type="region of interest" description="Disordered" evidence="1">
    <location>
        <begin position="171"/>
        <end position="203"/>
    </location>
</feature>
<sequence>MHGTALATHTRRANTVGSVVRSLSRREGGGDDSPAMAGKARACTCLPASDVAHPRLPMGDTGPAGPAGPAGPPSRGACWSLLELARAFPRRRLSSSVRKAQTTTGGISPACRTARRDTCHGCDGCDTYTLHTGCPPALNQNACPPGQWDARRQRLCLINCGLSCPPLDTARYHSRPSSTHTTTPTPLSHLPRLPRSSTNARAR</sequence>
<feature type="region of interest" description="Disordered" evidence="1">
    <location>
        <begin position="54"/>
        <end position="73"/>
    </location>
</feature>
<evidence type="ECO:0000256" key="1">
    <source>
        <dbReference type="SAM" id="MobiDB-lite"/>
    </source>
</evidence>